<dbReference type="Gene3D" id="1.10.246.60">
    <property type="entry name" value="Eukaryotic translation initiation factor 3 like domains"/>
    <property type="match status" value="1"/>
</dbReference>
<feature type="compositionally biased region" description="Acidic residues" evidence="4">
    <location>
        <begin position="1"/>
        <end position="13"/>
    </location>
</feature>
<dbReference type="PANTHER" id="PTHR21681:SF0">
    <property type="entry name" value="EUKARYOTIC TRANSLATION INITIATION FACTOR 3 SUBUNIT J"/>
    <property type="match status" value="1"/>
</dbReference>
<name>A0A0M0JKY1_9EUKA</name>
<feature type="compositionally biased region" description="Low complexity" evidence="4">
    <location>
        <begin position="134"/>
        <end position="156"/>
    </location>
</feature>
<evidence type="ECO:0000256" key="2">
    <source>
        <dbReference type="ARBA" id="ARBA00022540"/>
    </source>
</evidence>
<accession>A0A0M0JKY1</accession>
<evidence type="ECO:0000313" key="6">
    <source>
        <dbReference type="Proteomes" id="UP000037460"/>
    </source>
</evidence>
<gene>
    <name evidence="5" type="ORF">Ctob_009215</name>
</gene>
<evidence type="ECO:0000313" key="5">
    <source>
        <dbReference type="EMBL" id="KOO26918.1"/>
    </source>
</evidence>
<evidence type="ECO:0000256" key="3">
    <source>
        <dbReference type="ARBA" id="ARBA00022917"/>
    </source>
</evidence>
<dbReference type="PANTHER" id="PTHR21681">
    <property type="entry name" value="EUKARYOTIC TRANSLATION INITIATION FACTOR 3 SUBUNIT J"/>
    <property type="match status" value="1"/>
</dbReference>
<reference evidence="6" key="1">
    <citation type="journal article" date="2015" name="PLoS Genet.">
        <title>Genome Sequence and Transcriptome Analyses of Chrysochromulina tobin: Metabolic Tools for Enhanced Algal Fitness in the Prominent Order Prymnesiales (Haptophyceae).</title>
        <authorList>
            <person name="Hovde B.T."/>
            <person name="Deodato C.R."/>
            <person name="Hunsperger H.M."/>
            <person name="Ryken S.A."/>
            <person name="Yost W."/>
            <person name="Jha R.K."/>
            <person name="Patterson J."/>
            <person name="Monnat R.J. Jr."/>
            <person name="Barlow S.B."/>
            <person name="Starkenburg S.R."/>
            <person name="Cattolico R.A."/>
        </authorList>
    </citation>
    <scope>NUCLEOTIDE SEQUENCE</scope>
    <source>
        <strain evidence="6">CCMP291</strain>
    </source>
</reference>
<feature type="compositionally biased region" description="Basic and acidic residues" evidence="4">
    <location>
        <begin position="55"/>
        <end position="93"/>
    </location>
</feature>
<comment type="caution">
    <text evidence="5">The sequence shown here is derived from an EMBL/GenBank/DDBJ whole genome shotgun (WGS) entry which is preliminary data.</text>
</comment>
<dbReference type="InterPro" id="IPR013906">
    <property type="entry name" value="eIF3j"/>
</dbReference>
<feature type="compositionally biased region" description="Basic and acidic residues" evidence="4">
    <location>
        <begin position="14"/>
        <end position="29"/>
    </location>
</feature>
<feature type="region of interest" description="Disordered" evidence="4">
    <location>
        <begin position="1"/>
        <end position="167"/>
    </location>
</feature>
<evidence type="ECO:0000256" key="1">
    <source>
        <dbReference type="ARBA" id="ARBA00022490"/>
    </source>
</evidence>
<evidence type="ECO:0000256" key="4">
    <source>
        <dbReference type="SAM" id="MobiDB-lite"/>
    </source>
</evidence>
<keyword evidence="6" id="KW-1185">Reference proteome</keyword>
<protein>
    <submittedName>
        <fullName evidence="5">Uncharacterized protein</fullName>
    </submittedName>
</protein>
<dbReference type="InterPro" id="IPR023194">
    <property type="entry name" value="eIF3-like_dom_sf"/>
</dbReference>
<organism evidence="5 6">
    <name type="scientific">Chrysochromulina tobinii</name>
    <dbReference type="NCBI Taxonomy" id="1460289"/>
    <lineage>
        <taxon>Eukaryota</taxon>
        <taxon>Haptista</taxon>
        <taxon>Haptophyta</taxon>
        <taxon>Prymnesiophyceae</taxon>
        <taxon>Prymnesiales</taxon>
        <taxon>Chrysochromulinaceae</taxon>
        <taxon>Chrysochromulina</taxon>
    </lineage>
</organism>
<dbReference type="Proteomes" id="UP000037460">
    <property type="component" value="Unassembled WGS sequence"/>
</dbReference>
<keyword evidence="2" id="KW-0396">Initiation factor</keyword>
<dbReference type="GO" id="GO:0005852">
    <property type="term" value="C:eukaryotic translation initiation factor 3 complex"/>
    <property type="evidence" value="ECO:0007669"/>
    <property type="project" value="InterPro"/>
</dbReference>
<dbReference type="EMBL" id="JWZX01002785">
    <property type="protein sequence ID" value="KOO26918.1"/>
    <property type="molecule type" value="Genomic_DNA"/>
</dbReference>
<feature type="compositionally biased region" description="Basic and acidic residues" evidence="4">
    <location>
        <begin position="101"/>
        <end position="112"/>
    </location>
</feature>
<dbReference type="GO" id="GO:0003743">
    <property type="term" value="F:translation initiation factor activity"/>
    <property type="evidence" value="ECO:0007669"/>
    <property type="project" value="UniProtKB-KW"/>
</dbReference>
<dbReference type="AlphaFoldDB" id="A0A0M0JKY1"/>
<dbReference type="Pfam" id="PF08597">
    <property type="entry name" value="eIF3_subunit"/>
    <property type="match status" value="1"/>
</dbReference>
<keyword evidence="1" id="KW-0963">Cytoplasm</keyword>
<sequence>MPDDWEEEEDWEKDDAADKLKLPDAKGDEVWSDEEGHDSHKQEAPKPVAAAKPQPPKEKTELEKKIEAREMREKQEAERKAEMLKQMGHRELDLGGVDEATAEKLRKRHAEETADMENALDLMGSMPTAPPAKPAGKATPKPAEGTSQAAPAAKPLVKPPPKPAEGTFEAFEPVSEADFTKLATMISMKLSAYEGTKGHMACLKAIIRTAAEKMTTEDAKDLSAMVTVVYNDKIKADKDKDKKGKPKGKAGWGKELA</sequence>
<keyword evidence="3" id="KW-0648">Protein biosynthesis</keyword>
<proteinExistence type="predicted"/>
<feature type="region of interest" description="Disordered" evidence="4">
    <location>
        <begin position="236"/>
        <end position="257"/>
    </location>
</feature>